<evidence type="ECO:0000256" key="7">
    <source>
        <dbReference type="ARBA" id="ARBA00022723"/>
    </source>
</evidence>
<dbReference type="PANTHER" id="PTHR47788">
    <property type="entry name" value="POLYA POLYMERASE"/>
    <property type="match status" value="1"/>
</dbReference>
<evidence type="ECO:0000256" key="3">
    <source>
        <dbReference type="ARBA" id="ARBA00022555"/>
    </source>
</evidence>
<keyword evidence="7" id="KW-0479">Metal-binding</keyword>
<evidence type="ECO:0000256" key="6">
    <source>
        <dbReference type="ARBA" id="ARBA00022695"/>
    </source>
</evidence>
<evidence type="ECO:0000256" key="1">
    <source>
        <dbReference type="ARBA" id="ARBA00001946"/>
    </source>
</evidence>
<dbReference type="GO" id="GO:0008033">
    <property type="term" value="P:tRNA processing"/>
    <property type="evidence" value="ECO:0007669"/>
    <property type="project" value="UniProtKB-KW"/>
</dbReference>
<evidence type="ECO:0000259" key="12">
    <source>
        <dbReference type="Pfam" id="PF01743"/>
    </source>
</evidence>
<dbReference type="GO" id="GO:0000049">
    <property type="term" value="F:tRNA binding"/>
    <property type="evidence" value="ECO:0007669"/>
    <property type="project" value="UniProtKB-KW"/>
</dbReference>
<keyword evidence="10 11" id="KW-0694">RNA-binding</keyword>
<dbReference type="CDD" id="cd05398">
    <property type="entry name" value="NT_ClassII-CCAase"/>
    <property type="match status" value="1"/>
</dbReference>
<dbReference type="PANTHER" id="PTHR47788:SF1">
    <property type="entry name" value="A-ADDING TRNA NUCLEOTIDYLTRANSFERASE"/>
    <property type="match status" value="1"/>
</dbReference>
<dbReference type="GO" id="GO:0000166">
    <property type="term" value="F:nucleotide binding"/>
    <property type="evidence" value="ECO:0007669"/>
    <property type="project" value="UniProtKB-KW"/>
</dbReference>
<keyword evidence="8" id="KW-0547">Nucleotide-binding</keyword>
<dbReference type="Proteomes" id="UP000282321">
    <property type="component" value="Unassembled WGS sequence"/>
</dbReference>
<name>A0A660SDS2_UNCT6</name>
<evidence type="ECO:0000256" key="8">
    <source>
        <dbReference type="ARBA" id="ARBA00022741"/>
    </source>
</evidence>
<evidence type="ECO:0000313" key="13">
    <source>
        <dbReference type="EMBL" id="RKX68141.1"/>
    </source>
</evidence>
<dbReference type="InterPro" id="IPR002646">
    <property type="entry name" value="PolA_pol_head_dom"/>
</dbReference>
<evidence type="ECO:0000256" key="10">
    <source>
        <dbReference type="ARBA" id="ARBA00022884"/>
    </source>
</evidence>
<evidence type="ECO:0000256" key="4">
    <source>
        <dbReference type="ARBA" id="ARBA00022679"/>
    </source>
</evidence>
<dbReference type="InterPro" id="IPR052390">
    <property type="entry name" value="tRNA_nt/polyA_polymerase"/>
</dbReference>
<accession>A0A660SDS2</accession>
<reference evidence="13 14" key="1">
    <citation type="submission" date="2018-06" db="EMBL/GenBank/DDBJ databases">
        <title>Extensive metabolic versatility and redundancy in microbially diverse, dynamic hydrothermal sediments.</title>
        <authorList>
            <person name="Dombrowski N."/>
            <person name="Teske A."/>
            <person name="Baker B.J."/>
        </authorList>
    </citation>
    <scope>NUCLEOTIDE SEQUENCE [LARGE SCALE GENOMIC DNA]</scope>
    <source>
        <strain evidence="13">B35_G9</strain>
    </source>
</reference>
<keyword evidence="9" id="KW-0460">Magnesium</keyword>
<protein>
    <recommendedName>
        <fullName evidence="12">Poly A polymerase head domain-containing protein</fullName>
    </recommendedName>
</protein>
<dbReference type="EMBL" id="QNBC01000002">
    <property type="protein sequence ID" value="RKX68141.1"/>
    <property type="molecule type" value="Genomic_DNA"/>
</dbReference>
<feature type="domain" description="Poly A polymerase head" evidence="12">
    <location>
        <begin position="45"/>
        <end position="168"/>
    </location>
</feature>
<dbReference type="GO" id="GO:0046872">
    <property type="term" value="F:metal ion binding"/>
    <property type="evidence" value="ECO:0007669"/>
    <property type="project" value="UniProtKB-KW"/>
</dbReference>
<organism evidence="13 14">
    <name type="scientific">candidate division TA06 bacterium</name>
    <dbReference type="NCBI Taxonomy" id="2250710"/>
    <lineage>
        <taxon>Bacteria</taxon>
        <taxon>Bacteria division TA06</taxon>
    </lineage>
</organism>
<dbReference type="SUPFAM" id="SSF81301">
    <property type="entry name" value="Nucleotidyltransferase"/>
    <property type="match status" value="1"/>
</dbReference>
<keyword evidence="3" id="KW-0820">tRNA-binding</keyword>
<keyword evidence="4 11" id="KW-0808">Transferase</keyword>
<dbReference type="SUPFAM" id="SSF81891">
    <property type="entry name" value="Poly A polymerase C-terminal region-like"/>
    <property type="match status" value="1"/>
</dbReference>
<dbReference type="InterPro" id="IPR043519">
    <property type="entry name" value="NT_sf"/>
</dbReference>
<dbReference type="GO" id="GO:0016779">
    <property type="term" value="F:nucleotidyltransferase activity"/>
    <property type="evidence" value="ECO:0007669"/>
    <property type="project" value="UniProtKB-KW"/>
</dbReference>
<evidence type="ECO:0000256" key="2">
    <source>
        <dbReference type="ARBA" id="ARBA00007265"/>
    </source>
</evidence>
<sequence length="394" mass="46522">MTLMRWKLKKNRNIHINLAKNIKNRLKRDNLLKEIIETITEKDNIYIVGGFIRDILLNKETRDVDFLYDGNLLDLLREIATNIQGSYRYNTRFMTGTLELKGRTFDFATTRCEKYPKPGVLPVVKYCPLERDFKRRDFTINAIVWDIKNSKIIDPLGGVEDILSGILRITYEKSFIDDPTRMVRGVRFAGKYLFNIDKKTVRCYNTALKKDSLSTISASRLKRELDLIFMERSFENISLLIEKIGLFKCSSKKFTHIYPYLNENNIPQFNRDYFIMSCIDDSNVKRAYPREWDRLNRMSKLNEEGLFNVYKRFGDTALLLYLLFKGKSGITSINILKKIRKFDRMKVGGIIKKFKPKLPKYRYVETINKIANMYLEGKLKSENDIKIYINRMEV</sequence>
<dbReference type="Gene3D" id="3.30.460.10">
    <property type="entry name" value="Beta Polymerase, domain 2"/>
    <property type="match status" value="1"/>
</dbReference>
<evidence type="ECO:0000256" key="5">
    <source>
        <dbReference type="ARBA" id="ARBA00022694"/>
    </source>
</evidence>
<gene>
    <name evidence="13" type="ORF">DRP44_00245</name>
</gene>
<keyword evidence="6" id="KW-0548">Nucleotidyltransferase</keyword>
<proteinExistence type="inferred from homology"/>
<dbReference type="Pfam" id="PF01743">
    <property type="entry name" value="PolyA_pol"/>
    <property type="match status" value="1"/>
</dbReference>
<comment type="caution">
    <text evidence="13">The sequence shown here is derived from an EMBL/GenBank/DDBJ whole genome shotgun (WGS) entry which is preliminary data.</text>
</comment>
<dbReference type="Gene3D" id="1.10.3090.10">
    <property type="entry name" value="cca-adding enzyme, domain 2"/>
    <property type="match status" value="1"/>
</dbReference>
<evidence type="ECO:0000256" key="9">
    <source>
        <dbReference type="ARBA" id="ARBA00022842"/>
    </source>
</evidence>
<keyword evidence="5" id="KW-0819">tRNA processing</keyword>
<dbReference type="AlphaFoldDB" id="A0A660SDS2"/>
<evidence type="ECO:0000256" key="11">
    <source>
        <dbReference type="RuleBase" id="RU003953"/>
    </source>
</evidence>
<evidence type="ECO:0000313" key="14">
    <source>
        <dbReference type="Proteomes" id="UP000282321"/>
    </source>
</evidence>
<comment type="similarity">
    <text evidence="2 11">Belongs to the tRNA nucleotidyltransferase/poly(A) polymerase family.</text>
</comment>
<comment type="cofactor">
    <cofactor evidence="1">
        <name>Mg(2+)</name>
        <dbReference type="ChEBI" id="CHEBI:18420"/>
    </cofactor>
</comment>